<evidence type="ECO:0000256" key="2">
    <source>
        <dbReference type="ARBA" id="ARBA00023125"/>
    </source>
</evidence>
<proteinExistence type="predicted"/>
<keyword evidence="2" id="KW-0238">DNA-binding</keyword>
<evidence type="ECO:0000259" key="4">
    <source>
        <dbReference type="PROSITE" id="PS51071"/>
    </source>
</evidence>
<dbReference type="Gene3D" id="3.40.50.10490">
    <property type="entry name" value="Glucose-6-phosphate isomerase like protein, domain 1"/>
    <property type="match status" value="1"/>
</dbReference>
<dbReference type="PROSITE" id="PS51464">
    <property type="entry name" value="SIS"/>
    <property type="match status" value="1"/>
</dbReference>
<dbReference type="InterPro" id="IPR000281">
    <property type="entry name" value="HTH_RpiR"/>
</dbReference>
<dbReference type="InterPro" id="IPR036388">
    <property type="entry name" value="WH-like_DNA-bd_sf"/>
</dbReference>
<name>A8RDU7_9FIRM</name>
<accession>A8RDU7</accession>
<evidence type="ECO:0000313" key="7">
    <source>
        <dbReference type="Proteomes" id="UP000004090"/>
    </source>
</evidence>
<dbReference type="InterPro" id="IPR009057">
    <property type="entry name" value="Homeodomain-like_sf"/>
</dbReference>
<evidence type="ECO:0000256" key="3">
    <source>
        <dbReference type="ARBA" id="ARBA00023163"/>
    </source>
</evidence>
<reference evidence="6 7" key="2">
    <citation type="submission" date="2007-09" db="EMBL/GenBank/DDBJ databases">
        <authorList>
            <person name="Fulton L."/>
            <person name="Clifton S."/>
            <person name="Fulton B."/>
            <person name="Xu J."/>
            <person name="Minx P."/>
            <person name="Pepin K.H."/>
            <person name="Johnson M."/>
            <person name="Thiruvilangam P."/>
            <person name="Bhonagiri V."/>
            <person name="Nash W.E."/>
            <person name="Mardis E.R."/>
            <person name="Wilson R.K."/>
        </authorList>
    </citation>
    <scope>NUCLEOTIDE SEQUENCE [LARGE SCALE GENOMIC DNA]</scope>
    <source>
        <strain evidence="6 7">DSM 3991</strain>
    </source>
</reference>
<dbReference type="InterPro" id="IPR001347">
    <property type="entry name" value="SIS_dom"/>
</dbReference>
<dbReference type="STRING" id="428127.EUBDOL_02057"/>
<gene>
    <name evidence="6" type="ORF">EUBDOL_02057</name>
</gene>
<dbReference type="HOGENOM" id="CLU_055769_4_3_9"/>
<dbReference type="GO" id="GO:0003700">
    <property type="term" value="F:DNA-binding transcription factor activity"/>
    <property type="evidence" value="ECO:0007669"/>
    <property type="project" value="InterPro"/>
</dbReference>
<keyword evidence="3" id="KW-0804">Transcription</keyword>
<dbReference type="eggNOG" id="COG1737">
    <property type="taxonomic scope" value="Bacteria"/>
</dbReference>
<feature type="domain" description="SIS" evidence="5">
    <location>
        <begin position="127"/>
        <end position="279"/>
    </location>
</feature>
<dbReference type="AlphaFoldDB" id="A8RDU7"/>
<dbReference type="InterPro" id="IPR035472">
    <property type="entry name" value="RpiR-like_SIS"/>
</dbReference>
<dbReference type="GO" id="GO:0003677">
    <property type="term" value="F:DNA binding"/>
    <property type="evidence" value="ECO:0007669"/>
    <property type="project" value="UniProtKB-KW"/>
</dbReference>
<organism evidence="6 7">
    <name type="scientific">Amedibacillus dolichus DSM 3991</name>
    <dbReference type="NCBI Taxonomy" id="428127"/>
    <lineage>
        <taxon>Bacteria</taxon>
        <taxon>Bacillati</taxon>
        <taxon>Bacillota</taxon>
        <taxon>Erysipelotrichia</taxon>
        <taxon>Erysipelotrichales</taxon>
        <taxon>Erysipelotrichaceae</taxon>
        <taxon>Amedibacillus</taxon>
    </lineage>
</organism>
<feature type="domain" description="HTH rpiR-type" evidence="4">
    <location>
        <begin position="3"/>
        <end position="78"/>
    </location>
</feature>
<dbReference type="EMBL" id="ABAW02000024">
    <property type="protein sequence ID" value="EDP10794.1"/>
    <property type="molecule type" value="Genomic_DNA"/>
</dbReference>
<dbReference type="Pfam" id="PF01380">
    <property type="entry name" value="SIS"/>
    <property type="match status" value="1"/>
</dbReference>
<dbReference type="PANTHER" id="PTHR30514">
    <property type="entry name" value="GLUCOKINASE"/>
    <property type="match status" value="1"/>
</dbReference>
<evidence type="ECO:0000313" key="6">
    <source>
        <dbReference type="EMBL" id="EDP10794.1"/>
    </source>
</evidence>
<dbReference type="InterPro" id="IPR047640">
    <property type="entry name" value="RpiR-like"/>
</dbReference>
<dbReference type="PROSITE" id="PS51071">
    <property type="entry name" value="HTH_RPIR"/>
    <property type="match status" value="1"/>
</dbReference>
<keyword evidence="1" id="KW-0805">Transcription regulation</keyword>
<evidence type="ECO:0000256" key="1">
    <source>
        <dbReference type="ARBA" id="ARBA00023015"/>
    </source>
</evidence>
<dbReference type="CDD" id="cd05013">
    <property type="entry name" value="SIS_RpiR"/>
    <property type="match status" value="1"/>
</dbReference>
<dbReference type="Pfam" id="PF01418">
    <property type="entry name" value="HTH_6"/>
    <property type="match status" value="1"/>
</dbReference>
<dbReference type="SUPFAM" id="SSF46689">
    <property type="entry name" value="Homeodomain-like"/>
    <property type="match status" value="1"/>
</dbReference>
<dbReference type="InterPro" id="IPR046348">
    <property type="entry name" value="SIS_dom_sf"/>
</dbReference>
<sequence length="281" mass="31579">MKMSVLVKLREYHTLSNSENEVRMYILRNSKKVISMSTQELAAKSYTSPATVIRLCKRLELKGYSELKIQLASEIKAFETMNLDVVDQTTFKKGDSLTELIDKVTDISIHSIEETRLLLDYEVLLCVARQIMDASIIDLYGVGASNNIAFDAGYKFMRIGKSISCLSLIDRQRIQAINSDSSHFAIIISYSGETPEIIEIAKILEKNNVPAVSITGSIQNQLVNLVEYNLFVSSRESNFRNGAIVSRTSTLYMLDLIYITCISLNYDDSAKRLGQTLTISK</sequence>
<dbReference type="GO" id="GO:1901135">
    <property type="term" value="P:carbohydrate derivative metabolic process"/>
    <property type="evidence" value="ECO:0007669"/>
    <property type="project" value="InterPro"/>
</dbReference>
<protein>
    <submittedName>
        <fullName evidence="6">SIS domain protein</fullName>
    </submittedName>
</protein>
<reference evidence="6 7" key="1">
    <citation type="submission" date="2007-09" db="EMBL/GenBank/DDBJ databases">
        <title>Draft genome sequence of Eubacterium dolichum (DSM 3991).</title>
        <authorList>
            <person name="Sudarsanam P."/>
            <person name="Ley R."/>
            <person name="Guruge J."/>
            <person name="Turnbaugh P.J."/>
            <person name="Mahowald M."/>
            <person name="Liep D."/>
            <person name="Gordon J."/>
        </authorList>
    </citation>
    <scope>NUCLEOTIDE SEQUENCE [LARGE SCALE GENOMIC DNA]</scope>
    <source>
        <strain evidence="6 7">DSM 3991</strain>
    </source>
</reference>
<comment type="caution">
    <text evidence="6">The sequence shown here is derived from an EMBL/GenBank/DDBJ whole genome shotgun (WGS) entry which is preliminary data.</text>
</comment>
<dbReference type="SUPFAM" id="SSF53697">
    <property type="entry name" value="SIS domain"/>
    <property type="match status" value="1"/>
</dbReference>
<dbReference type="Gene3D" id="1.10.10.10">
    <property type="entry name" value="Winged helix-like DNA-binding domain superfamily/Winged helix DNA-binding domain"/>
    <property type="match status" value="1"/>
</dbReference>
<dbReference type="PANTHER" id="PTHR30514:SF1">
    <property type="entry name" value="HTH-TYPE TRANSCRIPTIONAL REGULATOR HEXR-RELATED"/>
    <property type="match status" value="1"/>
</dbReference>
<evidence type="ECO:0000259" key="5">
    <source>
        <dbReference type="PROSITE" id="PS51464"/>
    </source>
</evidence>
<dbReference type="GO" id="GO:0097367">
    <property type="term" value="F:carbohydrate derivative binding"/>
    <property type="evidence" value="ECO:0007669"/>
    <property type="project" value="InterPro"/>
</dbReference>
<dbReference type="Proteomes" id="UP000004090">
    <property type="component" value="Unassembled WGS sequence"/>
</dbReference>